<protein>
    <submittedName>
        <fullName evidence="2">Uncharacterized protein</fullName>
    </submittedName>
</protein>
<feature type="compositionally biased region" description="Low complexity" evidence="1">
    <location>
        <begin position="305"/>
        <end position="314"/>
    </location>
</feature>
<dbReference type="Proteomes" id="UP000481861">
    <property type="component" value="Unassembled WGS sequence"/>
</dbReference>
<dbReference type="OrthoDB" id="3553547at2759"/>
<keyword evidence="3" id="KW-1185">Reference proteome</keyword>
<name>A0A7C8IA20_9PLEO</name>
<evidence type="ECO:0000313" key="2">
    <source>
        <dbReference type="EMBL" id="KAF2868127.1"/>
    </source>
</evidence>
<feature type="region of interest" description="Disordered" evidence="1">
    <location>
        <begin position="258"/>
        <end position="279"/>
    </location>
</feature>
<dbReference type="AlphaFoldDB" id="A0A7C8IA20"/>
<gene>
    <name evidence="2" type="ORF">BDV95DRAFT_158194</name>
</gene>
<feature type="compositionally biased region" description="Basic and acidic residues" evidence="1">
    <location>
        <begin position="550"/>
        <end position="562"/>
    </location>
</feature>
<feature type="region of interest" description="Disordered" evidence="1">
    <location>
        <begin position="295"/>
        <end position="330"/>
    </location>
</feature>
<feature type="region of interest" description="Disordered" evidence="1">
    <location>
        <begin position="1"/>
        <end position="117"/>
    </location>
</feature>
<accession>A0A7C8IA20</accession>
<dbReference type="EMBL" id="JAADJZ010000020">
    <property type="protein sequence ID" value="KAF2868127.1"/>
    <property type="molecule type" value="Genomic_DNA"/>
</dbReference>
<feature type="compositionally biased region" description="Pro residues" evidence="1">
    <location>
        <begin position="88"/>
        <end position="102"/>
    </location>
</feature>
<evidence type="ECO:0000256" key="1">
    <source>
        <dbReference type="SAM" id="MobiDB-lite"/>
    </source>
</evidence>
<evidence type="ECO:0000313" key="3">
    <source>
        <dbReference type="Proteomes" id="UP000481861"/>
    </source>
</evidence>
<reference evidence="2 3" key="1">
    <citation type="submission" date="2020-01" db="EMBL/GenBank/DDBJ databases">
        <authorList>
            <consortium name="DOE Joint Genome Institute"/>
            <person name="Haridas S."/>
            <person name="Albert R."/>
            <person name="Binder M."/>
            <person name="Bloem J."/>
            <person name="Labutti K."/>
            <person name="Salamov A."/>
            <person name="Andreopoulos B."/>
            <person name="Baker S.E."/>
            <person name="Barry K."/>
            <person name="Bills G."/>
            <person name="Bluhm B.H."/>
            <person name="Cannon C."/>
            <person name="Castanera R."/>
            <person name="Culley D.E."/>
            <person name="Daum C."/>
            <person name="Ezra D."/>
            <person name="Gonzalez J.B."/>
            <person name="Henrissat B."/>
            <person name="Kuo A."/>
            <person name="Liang C."/>
            <person name="Lipzen A."/>
            <person name="Lutzoni F."/>
            <person name="Magnuson J."/>
            <person name="Mondo S."/>
            <person name="Nolan M."/>
            <person name="Ohm R."/>
            <person name="Pangilinan J."/>
            <person name="Park H.-J.H."/>
            <person name="Ramirez L."/>
            <person name="Alfaro M."/>
            <person name="Sun H."/>
            <person name="Tritt A."/>
            <person name="Yoshinaga Y."/>
            <person name="Zwiers L.-H.L."/>
            <person name="Turgeon B.G."/>
            <person name="Goodwin S.B."/>
            <person name="Spatafora J.W."/>
            <person name="Crous P.W."/>
            <person name="Grigoriev I.V."/>
        </authorList>
    </citation>
    <scope>NUCLEOTIDE SEQUENCE [LARGE SCALE GENOMIC DNA]</scope>
    <source>
        <strain evidence="2 3">CBS 611.86</strain>
    </source>
</reference>
<feature type="compositionally biased region" description="Low complexity" evidence="1">
    <location>
        <begin position="35"/>
        <end position="45"/>
    </location>
</feature>
<organism evidence="2 3">
    <name type="scientific">Massariosphaeria phaeospora</name>
    <dbReference type="NCBI Taxonomy" id="100035"/>
    <lineage>
        <taxon>Eukaryota</taxon>
        <taxon>Fungi</taxon>
        <taxon>Dikarya</taxon>
        <taxon>Ascomycota</taxon>
        <taxon>Pezizomycotina</taxon>
        <taxon>Dothideomycetes</taxon>
        <taxon>Pleosporomycetidae</taxon>
        <taxon>Pleosporales</taxon>
        <taxon>Pleosporales incertae sedis</taxon>
        <taxon>Massariosphaeria</taxon>
    </lineage>
</organism>
<proteinExistence type="predicted"/>
<comment type="caution">
    <text evidence="2">The sequence shown here is derived from an EMBL/GenBank/DDBJ whole genome shotgun (WGS) entry which is preliminary data.</text>
</comment>
<feature type="compositionally biased region" description="Polar residues" evidence="1">
    <location>
        <begin position="16"/>
        <end position="34"/>
    </location>
</feature>
<sequence>MRAQLEKATDGVASSELPSTGSEPFSPRKNNARPSSLSGSDTSTSIRKRVTFQLDPEPPPESTVFPLPPPPPPDGAIPVFDPTNSSHPHPPPPPPPPPPPDTPQALDPFHPTLGLDGAPRLNKAAIRVYTKFMDELAEFVELQGSVISSRVEVQQERVKLRIYRERVSKCDMDFIDRLRGCMSEGTVAEDAHLQELYQASQTARDEVGPLEVDYEELEVKLGANEFALKEKYTDLEFRYQNFFKLHATSTTMVAPSSIEWEDPSQHSNANMREPDEQEPREYQLFHGANIGESIKVGQLPRTVNPPTVSTSEETPTPDKHKPKSKQRKLSVEMHELAPHQTTKLSDGEFMADSVDDFYGLGGSPSDWKSAEVRSQNLQWMGDLPPISEFPEELVEELAAAPGVDENNDLLLRGSDEATQSTLSDYLMNFDSTRDRVNRWLLHKLRVSPWEVFELRRHVAAAPGEVPDWAAKALQCWADDTIDLAILQPNKSLVDSPGVDESQARFVPAPYPSAGIVQKGRKGDRASFISNVGNSSDIGDVDGVALPPDSGVRRFDTRGDGAA</sequence>
<dbReference type="SUPFAM" id="SSF101447">
    <property type="entry name" value="Formin homology 2 domain (FH2 domain)"/>
    <property type="match status" value="1"/>
</dbReference>
<feature type="region of interest" description="Disordered" evidence="1">
    <location>
        <begin position="538"/>
        <end position="562"/>
    </location>
</feature>
<feature type="compositionally biased region" description="Pro residues" evidence="1">
    <location>
        <begin position="56"/>
        <end position="75"/>
    </location>
</feature>